<organism evidence="1 2">
    <name type="scientific">Leptospira vanthielii serovar Holland str. Waz Holland = ATCC 700522</name>
    <dbReference type="NCBI Taxonomy" id="1218591"/>
    <lineage>
        <taxon>Bacteria</taxon>
        <taxon>Pseudomonadati</taxon>
        <taxon>Spirochaetota</taxon>
        <taxon>Spirochaetia</taxon>
        <taxon>Leptospirales</taxon>
        <taxon>Leptospiraceae</taxon>
        <taxon>Leptospira</taxon>
    </lineage>
</organism>
<dbReference type="EMBL" id="AOGY02000024">
    <property type="protein sequence ID" value="EMY70880.1"/>
    <property type="molecule type" value="Genomic_DNA"/>
</dbReference>
<name>N1WBT2_9LEPT</name>
<accession>N1WBT2</accession>
<dbReference type="Proteomes" id="UP000012227">
    <property type="component" value="Unassembled WGS sequence"/>
</dbReference>
<reference evidence="1 2" key="1">
    <citation type="submission" date="2013-03" db="EMBL/GenBank/DDBJ databases">
        <authorList>
            <person name="Harkins D.M."/>
            <person name="Durkin A.S."/>
            <person name="Brinkac L.M."/>
            <person name="Haft D.H."/>
            <person name="Selengut J.D."/>
            <person name="Sanka R."/>
            <person name="DePew J."/>
            <person name="Purushe J."/>
            <person name="Galloway R.L."/>
            <person name="Vinetz J.M."/>
            <person name="Sutton G.G."/>
            <person name="Nierman W.C."/>
            <person name="Fouts D.E."/>
        </authorList>
    </citation>
    <scope>NUCLEOTIDE SEQUENCE [LARGE SCALE GENOMIC DNA]</scope>
    <source>
        <strain evidence="1 2">Waz Holland</strain>
    </source>
</reference>
<gene>
    <name evidence="1" type="ORF">LEP1GSC199_0322</name>
</gene>
<dbReference type="AlphaFoldDB" id="N1WBT2"/>
<evidence type="ECO:0000313" key="2">
    <source>
        <dbReference type="Proteomes" id="UP000012227"/>
    </source>
</evidence>
<proteinExistence type="predicted"/>
<sequence>MILTKKRKGKSTNWEWHKKTHLFSGSVLYFSKICKSKSSILFL</sequence>
<comment type="caution">
    <text evidence="1">The sequence shown here is derived from an EMBL/GenBank/DDBJ whole genome shotgun (WGS) entry which is preliminary data.</text>
</comment>
<protein>
    <submittedName>
        <fullName evidence="1">Uncharacterized protein</fullName>
    </submittedName>
</protein>
<evidence type="ECO:0000313" key="1">
    <source>
        <dbReference type="EMBL" id="EMY70880.1"/>
    </source>
</evidence>